<name>A0ABW2AJP1_9MICO</name>
<dbReference type="SUPFAM" id="SSF53254">
    <property type="entry name" value="Phosphoglycerate mutase-like"/>
    <property type="match status" value="1"/>
</dbReference>
<evidence type="ECO:0000313" key="3">
    <source>
        <dbReference type="Proteomes" id="UP001596298"/>
    </source>
</evidence>
<dbReference type="EMBL" id="JBHSWH010000001">
    <property type="protein sequence ID" value="MFC6707143.1"/>
    <property type="molecule type" value="Genomic_DNA"/>
</dbReference>
<dbReference type="PANTHER" id="PTHR20935">
    <property type="entry name" value="PHOSPHOGLYCERATE MUTASE-RELATED"/>
    <property type="match status" value="1"/>
</dbReference>
<dbReference type="Proteomes" id="UP001596298">
    <property type="component" value="Unassembled WGS sequence"/>
</dbReference>
<accession>A0ABW2AJP1</accession>
<gene>
    <name evidence="2" type="ORF">ACFQDH_18255</name>
</gene>
<evidence type="ECO:0000313" key="2">
    <source>
        <dbReference type="EMBL" id="MFC6707143.1"/>
    </source>
</evidence>
<keyword evidence="3" id="KW-1185">Reference proteome</keyword>
<protein>
    <submittedName>
        <fullName evidence="2">Histidine phosphatase family protein</fullName>
    </submittedName>
</protein>
<keyword evidence="1" id="KW-0378">Hydrolase</keyword>
<evidence type="ECO:0000256" key="1">
    <source>
        <dbReference type="ARBA" id="ARBA00022801"/>
    </source>
</evidence>
<sequence length="218" mass="23148">MSVVLLVRHGQASFGTHDYDRLSSRGVEQSWTLGAALSSRGLIPDRVITGAMTRQRQTAGAAARSAGWTTSAVVDPQWNEFDTGSLLAADPEAAHPDGLTDPRTFQRLLERASARWASGIHDEDYPETFGHFTARVDSALSAAVDGIGAGQTVVVFSSAGAIAWVAARLLDGGFPQWLALNRVAVNSGVTKLVVGRSGTSLIGFNDHCHLDDSAVTYR</sequence>
<dbReference type="InterPro" id="IPR013078">
    <property type="entry name" value="His_Pase_superF_clade-1"/>
</dbReference>
<dbReference type="InterPro" id="IPR051021">
    <property type="entry name" value="Mito_Ser/Thr_phosphatase"/>
</dbReference>
<dbReference type="InterPro" id="IPR029033">
    <property type="entry name" value="His_PPase_superfam"/>
</dbReference>
<dbReference type="Pfam" id="PF00300">
    <property type="entry name" value="His_Phos_1"/>
    <property type="match status" value="1"/>
</dbReference>
<dbReference type="CDD" id="cd07067">
    <property type="entry name" value="HP_PGM_like"/>
    <property type="match status" value="1"/>
</dbReference>
<proteinExistence type="predicted"/>
<dbReference type="PANTHER" id="PTHR20935:SF0">
    <property type="entry name" value="SERINE_THREONINE-PROTEIN PHOSPHATASE PGAM5, MITOCHONDRIAL"/>
    <property type="match status" value="1"/>
</dbReference>
<comment type="caution">
    <text evidence="2">The sequence shown here is derived from an EMBL/GenBank/DDBJ whole genome shotgun (WGS) entry which is preliminary data.</text>
</comment>
<organism evidence="2 3">
    <name type="scientific">Flexivirga alba</name>
    <dbReference type="NCBI Taxonomy" id="702742"/>
    <lineage>
        <taxon>Bacteria</taxon>
        <taxon>Bacillati</taxon>
        <taxon>Actinomycetota</taxon>
        <taxon>Actinomycetes</taxon>
        <taxon>Micrococcales</taxon>
        <taxon>Dermacoccaceae</taxon>
        <taxon>Flexivirga</taxon>
    </lineage>
</organism>
<reference evidence="3" key="1">
    <citation type="journal article" date="2019" name="Int. J. Syst. Evol. Microbiol.">
        <title>The Global Catalogue of Microorganisms (GCM) 10K type strain sequencing project: providing services to taxonomists for standard genome sequencing and annotation.</title>
        <authorList>
            <consortium name="The Broad Institute Genomics Platform"/>
            <consortium name="The Broad Institute Genome Sequencing Center for Infectious Disease"/>
            <person name="Wu L."/>
            <person name="Ma J."/>
        </authorList>
    </citation>
    <scope>NUCLEOTIDE SEQUENCE [LARGE SCALE GENOMIC DNA]</scope>
    <source>
        <strain evidence="3">CCUG 58127</strain>
    </source>
</reference>
<dbReference type="RefSeq" id="WP_382403809.1">
    <property type="nucleotide sequence ID" value="NZ_JBHSWH010000001.1"/>
</dbReference>
<dbReference type="Gene3D" id="3.40.50.1240">
    <property type="entry name" value="Phosphoglycerate mutase-like"/>
    <property type="match status" value="1"/>
</dbReference>